<feature type="compositionally biased region" description="Basic residues" evidence="1">
    <location>
        <begin position="39"/>
        <end position="48"/>
    </location>
</feature>
<feature type="compositionally biased region" description="Basic residues" evidence="1">
    <location>
        <begin position="14"/>
        <end position="24"/>
    </location>
</feature>
<evidence type="ECO:0000313" key="3">
    <source>
        <dbReference type="Proteomes" id="UP000198765"/>
    </source>
</evidence>
<organism evidence="2 3">
    <name type="scientific">Micromonospora narathiwatensis</name>
    <dbReference type="NCBI Taxonomy" id="299146"/>
    <lineage>
        <taxon>Bacteria</taxon>
        <taxon>Bacillati</taxon>
        <taxon>Actinomycetota</taxon>
        <taxon>Actinomycetes</taxon>
        <taxon>Micromonosporales</taxon>
        <taxon>Micromonosporaceae</taxon>
        <taxon>Micromonospora</taxon>
    </lineage>
</organism>
<feature type="region of interest" description="Disordered" evidence="1">
    <location>
        <begin position="1"/>
        <end position="48"/>
    </location>
</feature>
<reference evidence="2 3" key="1">
    <citation type="submission" date="2016-06" db="EMBL/GenBank/DDBJ databases">
        <authorList>
            <person name="Kjaerup R.B."/>
            <person name="Dalgaard T.S."/>
            <person name="Juul-Madsen H.R."/>
        </authorList>
    </citation>
    <scope>NUCLEOTIDE SEQUENCE [LARGE SCALE GENOMIC DNA]</scope>
    <source>
        <strain evidence="2 3">DSM 45248</strain>
    </source>
</reference>
<dbReference type="Proteomes" id="UP000198765">
    <property type="component" value="Chromosome I"/>
</dbReference>
<name>A0A1A8Z8S7_9ACTN</name>
<protein>
    <recommendedName>
        <fullName evidence="4">Mobilisation protein (MobC)</fullName>
    </recommendedName>
</protein>
<keyword evidence="3" id="KW-1185">Reference proteome</keyword>
<proteinExistence type="predicted"/>
<accession>A0A1A8Z8S7</accession>
<gene>
    <name evidence="2" type="ORF">GA0070621_0939</name>
</gene>
<dbReference type="PATRIC" id="fig|299146.4.peg.961"/>
<dbReference type="EMBL" id="LT594324">
    <property type="protein sequence ID" value="SBT40361.1"/>
    <property type="molecule type" value="Genomic_DNA"/>
</dbReference>
<evidence type="ECO:0000256" key="1">
    <source>
        <dbReference type="SAM" id="MobiDB-lite"/>
    </source>
</evidence>
<dbReference type="AlphaFoldDB" id="A0A1A8Z8S7"/>
<evidence type="ECO:0000313" key="2">
    <source>
        <dbReference type="EMBL" id="SBT40361.1"/>
    </source>
</evidence>
<evidence type="ECO:0008006" key="4">
    <source>
        <dbReference type="Google" id="ProtNLM"/>
    </source>
</evidence>
<sequence>MSAMPVGHGVGSRWRCRRRQRRGRTVATMDSDEPAPPRMVRHRTHSRPARPHAVLLRLSDEEKAAIDRAAAAARLTPTGYAAKAAVAAASAGKAPAGPTDDLRDLQHELFAARRAVAMFGNNVNQAAAAFNATGLLPDWAAEAVRLCAAAVARLDEVISLIDRRLR</sequence>